<protein>
    <recommendedName>
        <fullName evidence="1">Antitoxin Xre/MbcA/ParS-like toxin-binding domain-containing protein</fullName>
    </recommendedName>
</protein>
<name>A0A3B1DGX9_9ZZZZ</name>
<reference evidence="2" key="1">
    <citation type="submission" date="2018-06" db="EMBL/GenBank/DDBJ databases">
        <authorList>
            <person name="Zhirakovskaya E."/>
        </authorList>
    </citation>
    <scope>NUCLEOTIDE SEQUENCE</scope>
</reference>
<dbReference type="AlphaFoldDB" id="A0A3B1DGX9"/>
<dbReference type="InterPro" id="IPR024467">
    <property type="entry name" value="Xre/MbcA/ParS-like_toxin-bd"/>
</dbReference>
<evidence type="ECO:0000313" key="2">
    <source>
        <dbReference type="EMBL" id="VAX35268.1"/>
    </source>
</evidence>
<dbReference type="EMBL" id="UOGJ01000039">
    <property type="protein sequence ID" value="VAX35268.1"/>
    <property type="molecule type" value="Genomic_DNA"/>
</dbReference>
<organism evidence="2">
    <name type="scientific">hydrothermal vent metagenome</name>
    <dbReference type="NCBI Taxonomy" id="652676"/>
    <lineage>
        <taxon>unclassified sequences</taxon>
        <taxon>metagenomes</taxon>
        <taxon>ecological metagenomes</taxon>
    </lineage>
</organism>
<gene>
    <name evidence="2" type="ORF">MNBD_UNCLBAC01-1726</name>
</gene>
<proteinExistence type="predicted"/>
<sequence length="140" mass="15456">MTTPITLEKILNLKKEMTSNSDLMKLTLKGLRKTSVSRVSKMLGTSEIETIRLLPISRATVARLDNKGTFDLTTSEHLVFLSKVISLGVSVLENEDNFKIWLRTPCLALGNEKPLIFLNSIFGCQSVINILGRAASGVYS</sequence>
<dbReference type="Pfam" id="PF09722">
    <property type="entry name" value="Xre_MbcA_ParS_C"/>
    <property type="match status" value="1"/>
</dbReference>
<evidence type="ECO:0000259" key="1">
    <source>
        <dbReference type="Pfam" id="PF09722"/>
    </source>
</evidence>
<dbReference type="InterPro" id="IPR011979">
    <property type="entry name" value="Antitox_Xre"/>
</dbReference>
<feature type="domain" description="Antitoxin Xre/MbcA/ParS-like toxin-binding" evidence="1">
    <location>
        <begin position="90"/>
        <end position="137"/>
    </location>
</feature>
<accession>A0A3B1DGX9</accession>
<dbReference type="NCBIfam" id="TIGR02293">
    <property type="entry name" value="TAS_TIGR02293"/>
    <property type="match status" value="1"/>
</dbReference>